<evidence type="ECO:0000313" key="1">
    <source>
        <dbReference type="EMBL" id="SVB62019.1"/>
    </source>
</evidence>
<dbReference type="EMBL" id="UINC01049804">
    <property type="protein sequence ID" value="SVB62019.1"/>
    <property type="molecule type" value="Genomic_DNA"/>
</dbReference>
<dbReference type="SUPFAM" id="SSF100950">
    <property type="entry name" value="NagB/RpiA/CoA transferase-like"/>
    <property type="match status" value="1"/>
</dbReference>
<dbReference type="AlphaFoldDB" id="A0A382FH90"/>
<dbReference type="InterPro" id="IPR037171">
    <property type="entry name" value="NagB/RpiA_transferase-like"/>
</dbReference>
<organism evidence="1">
    <name type="scientific">marine metagenome</name>
    <dbReference type="NCBI Taxonomy" id="408172"/>
    <lineage>
        <taxon>unclassified sequences</taxon>
        <taxon>metagenomes</taxon>
        <taxon>ecological metagenomes</taxon>
    </lineage>
</organism>
<proteinExistence type="predicted"/>
<sequence>MTQNYLDLRAATQARDRSLRAKVMTLEKAAEIVKDGDHIAIGGCTASR</sequence>
<feature type="non-terminal residue" evidence="1">
    <location>
        <position position="48"/>
    </location>
</feature>
<reference evidence="1" key="1">
    <citation type="submission" date="2018-05" db="EMBL/GenBank/DDBJ databases">
        <authorList>
            <person name="Lanie J.A."/>
            <person name="Ng W.-L."/>
            <person name="Kazmierczak K.M."/>
            <person name="Andrzejewski T.M."/>
            <person name="Davidsen T.M."/>
            <person name="Wayne K.J."/>
            <person name="Tettelin H."/>
            <person name="Glass J.I."/>
            <person name="Rusch D."/>
            <person name="Podicherti R."/>
            <person name="Tsui H.-C.T."/>
            <person name="Winkler M.E."/>
        </authorList>
    </citation>
    <scope>NUCLEOTIDE SEQUENCE</scope>
</reference>
<gene>
    <name evidence="1" type="ORF">METZ01_LOCUS214873</name>
</gene>
<protein>
    <submittedName>
        <fullName evidence="1">Uncharacterized protein</fullName>
    </submittedName>
</protein>
<accession>A0A382FH90</accession>
<name>A0A382FH90_9ZZZZ</name>